<proteinExistence type="predicted"/>
<name>A0AAI9I9P7_9BURK</name>
<gene>
    <name evidence="2" type="ORF">HFRIS_023882</name>
</gene>
<feature type="chain" id="PRO_5042609086" description="DUF4198 domain-containing protein" evidence="1">
    <location>
        <begin position="23"/>
        <end position="239"/>
    </location>
</feature>
<dbReference type="Proteomes" id="UP000006772">
    <property type="component" value="Unassembled WGS sequence"/>
</dbReference>
<keyword evidence="1" id="KW-0732">Signal</keyword>
<sequence>MKRLAIVSGLFTSLLLALPAGAHQVWLQQDGKQAKLYFGEFGDNLREVSPGLLDKFVSPSAVLIGPQGDRTLELSKAANAFNLSASAGKGESIVAEDAHYPVFENKHATPPTRTAWTPAARLVTSQQAQEPRLALDIVPTGKPGQFKVSYKNAALPKAKVGLVTPSGWMKEAHSDAEGLVQFDLPWQGVYVAEVHHTDKTAGERDGKAYDIASFVTTLSLVQPKGLKALPAAPAATPNK</sequence>
<accession>A0AAI9I9P7</accession>
<protein>
    <recommendedName>
        <fullName evidence="4">DUF4198 domain-containing protein</fullName>
    </recommendedName>
</protein>
<organism evidence="2 3">
    <name type="scientific">Herbaspirillum frisingense GSF30</name>
    <dbReference type="NCBI Taxonomy" id="864073"/>
    <lineage>
        <taxon>Bacteria</taxon>
        <taxon>Pseudomonadati</taxon>
        <taxon>Pseudomonadota</taxon>
        <taxon>Betaproteobacteria</taxon>
        <taxon>Burkholderiales</taxon>
        <taxon>Oxalobacteraceae</taxon>
        <taxon>Herbaspirillum</taxon>
    </lineage>
</organism>
<dbReference type="AlphaFoldDB" id="A0AAI9I9P7"/>
<dbReference type="RefSeq" id="WP_006465580.1">
    <property type="nucleotide sequence ID" value="NZ_AEEC02000063.1"/>
</dbReference>
<reference evidence="2 3" key="1">
    <citation type="journal article" date="2013" name="Front. Microbiol.">
        <title>The genome of the endophytic bacterium H. frisingense GSF30(T) identifies diverse strategies in the Herbaspirillum genus to interact with plants.</title>
        <authorList>
            <person name="Straub D."/>
            <person name="Rothballer M."/>
            <person name="Hartmann A."/>
            <person name="Ludewig U."/>
        </authorList>
    </citation>
    <scope>NUCLEOTIDE SEQUENCE [LARGE SCALE GENOMIC DNA]</scope>
    <source>
        <strain evidence="2 3">GSF30</strain>
    </source>
</reference>
<evidence type="ECO:0008006" key="4">
    <source>
        <dbReference type="Google" id="ProtNLM"/>
    </source>
</evidence>
<dbReference type="EMBL" id="AEEC02000063">
    <property type="protein sequence ID" value="EOA02160.1"/>
    <property type="molecule type" value="Genomic_DNA"/>
</dbReference>
<evidence type="ECO:0000256" key="1">
    <source>
        <dbReference type="SAM" id="SignalP"/>
    </source>
</evidence>
<comment type="caution">
    <text evidence="2">The sequence shown here is derived from an EMBL/GenBank/DDBJ whole genome shotgun (WGS) entry which is preliminary data.</text>
</comment>
<feature type="signal peptide" evidence="1">
    <location>
        <begin position="1"/>
        <end position="22"/>
    </location>
</feature>
<evidence type="ECO:0000313" key="2">
    <source>
        <dbReference type="EMBL" id="EOA02160.1"/>
    </source>
</evidence>
<evidence type="ECO:0000313" key="3">
    <source>
        <dbReference type="Proteomes" id="UP000006772"/>
    </source>
</evidence>